<dbReference type="AlphaFoldDB" id="A0A9D1SCT6"/>
<reference evidence="2" key="2">
    <citation type="journal article" date="2021" name="PeerJ">
        <title>Extensive microbial diversity within the chicken gut microbiome revealed by metagenomics and culture.</title>
        <authorList>
            <person name="Gilroy R."/>
            <person name="Ravi A."/>
            <person name="Getino M."/>
            <person name="Pursley I."/>
            <person name="Horton D.L."/>
            <person name="Alikhan N.F."/>
            <person name="Baker D."/>
            <person name="Gharbi K."/>
            <person name="Hall N."/>
            <person name="Watson M."/>
            <person name="Adriaenssens E.M."/>
            <person name="Foster-Nyarko E."/>
            <person name="Jarju S."/>
            <person name="Secka A."/>
            <person name="Antonio M."/>
            <person name="Oren A."/>
            <person name="Chaudhuri R.R."/>
            <person name="La Ragione R."/>
            <person name="Hildebrand F."/>
            <person name="Pallen M.J."/>
        </authorList>
    </citation>
    <scope>NUCLEOTIDE SEQUENCE</scope>
    <source>
        <strain evidence="2">CHK158-818</strain>
    </source>
</reference>
<dbReference type="Pfam" id="PF15562">
    <property type="entry name" value="Imm17"/>
    <property type="match status" value="1"/>
</dbReference>
<dbReference type="PROSITE" id="PS51257">
    <property type="entry name" value="PROKAR_LIPOPROTEIN"/>
    <property type="match status" value="1"/>
</dbReference>
<sequence length="68" mass="7594">MKELIFSVVLFLLGGVAIFAACTGARWFFSTKNAAFFVRTFGLKGARWFYFILGAALCLMAYTVAFIH</sequence>
<dbReference type="InterPro" id="IPR029087">
    <property type="entry name" value="Imm17"/>
</dbReference>
<reference evidence="2" key="1">
    <citation type="submission" date="2020-10" db="EMBL/GenBank/DDBJ databases">
        <authorList>
            <person name="Gilroy R."/>
        </authorList>
    </citation>
    <scope>NUCLEOTIDE SEQUENCE</scope>
    <source>
        <strain evidence="2">CHK158-818</strain>
    </source>
</reference>
<protein>
    <recommendedName>
        <fullName evidence="4">Immunity protein 17</fullName>
    </recommendedName>
</protein>
<keyword evidence="1" id="KW-1133">Transmembrane helix</keyword>
<evidence type="ECO:0000313" key="2">
    <source>
        <dbReference type="EMBL" id="HIU55446.1"/>
    </source>
</evidence>
<evidence type="ECO:0000313" key="3">
    <source>
        <dbReference type="Proteomes" id="UP000824112"/>
    </source>
</evidence>
<accession>A0A9D1SCT6</accession>
<organism evidence="2 3">
    <name type="scientific">Candidatus Gallibacteroides avistercoris</name>
    <dbReference type="NCBI Taxonomy" id="2840833"/>
    <lineage>
        <taxon>Bacteria</taxon>
        <taxon>Pseudomonadati</taxon>
        <taxon>Bacteroidota</taxon>
        <taxon>Bacteroidia</taxon>
        <taxon>Bacteroidales</taxon>
        <taxon>Bacteroidaceae</taxon>
        <taxon>Bacteroidaceae incertae sedis</taxon>
        <taxon>Candidatus Gallibacteroides</taxon>
    </lineage>
</organism>
<proteinExistence type="predicted"/>
<evidence type="ECO:0000256" key="1">
    <source>
        <dbReference type="SAM" id="Phobius"/>
    </source>
</evidence>
<dbReference type="EMBL" id="DVNA01000146">
    <property type="protein sequence ID" value="HIU55446.1"/>
    <property type="molecule type" value="Genomic_DNA"/>
</dbReference>
<gene>
    <name evidence="2" type="ORF">IAB03_06540</name>
</gene>
<dbReference type="Proteomes" id="UP000824112">
    <property type="component" value="Unassembled WGS sequence"/>
</dbReference>
<name>A0A9D1SCT6_9BACT</name>
<evidence type="ECO:0008006" key="4">
    <source>
        <dbReference type="Google" id="ProtNLM"/>
    </source>
</evidence>
<keyword evidence="1" id="KW-0472">Membrane</keyword>
<comment type="caution">
    <text evidence="2">The sequence shown here is derived from an EMBL/GenBank/DDBJ whole genome shotgun (WGS) entry which is preliminary data.</text>
</comment>
<keyword evidence="1" id="KW-0812">Transmembrane</keyword>
<feature type="transmembrane region" description="Helical" evidence="1">
    <location>
        <begin position="48"/>
        <end position="67"/>
    </location>
</feature>